<dbReference type="EMBL" id="ML213520">
    <property type="protein sequence ID" value="TFK48159.1"/>
    <property type="molecule type" value="Genomic_DNA"/>
</dbReference>
<evidence type="ECO:0000313" key="5">
    <source>
        <dbReference type="Proteomes" id="UP000305948"/>
    </source>
</evidence>
<proteinExistence type="predicted"/>
<dbReference type="Gene3D" id="3.90.25.10">
    <property type="entry name" value="UDP-galactose 4-epimerase, domain 1"/>
    <property type="match status" value="1"/>
</dbReference>
<name>A0A5C3MRR1_9AGAM</name>
<organism evidence="4 5">
    <name type="scientific">Heliocybe sulcata</name>
    <dbReference type="NCBI Taxonomy" id="5364"/>
    <lineage>
        <taxon>Eukaryota</taxon>
        <taxon>Fungi</taxon>
        <taxon>Dikarya</taxon>
        <taxon>Basidiomycota</taxon>
        <taxon>Agaricomycotina</taxon>
        <taxon>Agaricomycetes</taxon>
        <taxon>Gloeophyllales</taxon>
        <taxon>Gloeophyllaceae</taxon>
        <taxon>Heliocybe</taxon>
    </lineage>
</organism>
<reference evidence="4 5" key="1">
    <citation type="journal article" date="2019" name="Nat. Ecol. Evol.">
        <title>Megaphylogeny resolves global patterns of mushroom evolution.</title>
        <authorList>
            <person name="Varga T."/>
            <person name="Krizsan K."/>
            <person name="Foldi C."/>
            <person name="Dima B."/>
            <person name="Sanchez-Garcia M."/>
            <person name="Sanchez-Ramirez S."/>
            <person name="Szollosi G.J."/>
            <person name="Szarkandi J.G."/>
            <person name="Papp V."/>
            <person name="Albert L."/>
            <person name="Andreopoulos W."/>
            <person name="Angelini C."/>
            <person name="Antonin V."/>
            <person name="Barry K.W."/>
            <person name="Bougher N.L."/>
            <person name="Buchanan P."/>
            <person name="Buyck B."/>
            <person name="Bense V."/>
            <person name="Catcheside P."/>
            <person name="Chovatia M."/>
            <person name="Cooper J."/>
            <person name="Damon W."/>
            <person name="Desjardin D."/>
            <person name="Finy P."/>
            <person name="Geml J."/>
            <person name="Haridas S."/>
            <person name="Hughes K."/>
            <person name="Justo A."/>
            <person name="Karasinski D."/>
            <person name="Kautmanova I."/>
            <person name="Kiss B."/>
            <person name="Kocsube S."/>
            <person name="Kotiranta H."/>
            <person name="LaButti K.M."/>
            <person name="Lechner B.E."/>
            <person name="Liimatainen K."/>
            <person name="Lipzen A."/>
            <person name="Lukacs Z."/>
            <person name="Mihaltcheva S."/>
            <person name="Morgado L.N."/>
            <person name="Niskanen T."/>
            <person name="Noordeloos M.E."/>
            <person name="Ohm R.A."/>
            <person name="Ortiz-Santana B."/>
            <person name="Ovrebo C."/>
            <person name="Racz N."/>
            <person name="Riley R."/>
            <person name="Savchenko A."/>
            <person name="Shiryaev A."/>
            <person name="Soop K."/>
            <person name="Spirin V."/>
            <person name="Szebenyi C."/>
            <person name="Tomsovsky M."/>
            <person name="Tulloss R.E."/>
            <person name="Uehling J."/>
            <person name="Grigoriev I.V."/>
            <person name="Vagvolgyi C."/>
            <person name="Papp T."/>
            <person name="Martin F.M."/>
            <person name="Miettinen O."/>
            <person name="Hibbett D.S."/>
            <person name="Nagy L.G."/>
        </authorList>
    </citation>
    <scope>NUCLEOTIDE SEQUENCE [LARGE SCALE GENOMIC DNA]</scope>
    <source>
        <strain evidence="4 5">OMC1185</strain>
    </source>
</reference>
<dbReference type="CDD" id="cd05259">
    <property type="entry name" value="PCBER_SDR_a"/>
    <property type="match status" value="1"/>
</dbReference>
<protein>
    <submittedName>
        <fullName evidence="4">NAD-binding protein</fullName>
    </submittedName>
</protein>
<dbReference type="SUPFAM" id="SSF51735">
    <property type="entry name" value="NAD(P)-binding Rossmann-fold domains"/>
    <property type="match status" value="1"/>
</dbReference>
<dbReference type="GO" id="GO:0016491">
    <property type="term" value="F:oxidoreductase activity"/>
    <property type="evidence" value="ECO:0007669"/>
    <property type="project" value="UniProtKB-KW"/>
</dbReference>
<dbReference type="PANTHER" id="PTHR47706">
    <property type="entry name" value="NMRA-LIKE FAMILY PROTEIN"/>
    <property type="match status" value="1"/>
</dbReference>
<evidence type="ECO:0000256" key="1">
    <source>
        <dbReference type="ARBA" id="ARBA00022857"/>
    </source>
</evidence>
<evidence type="ECO:0000256" key="2">
    <source>
        <dbReference type="ARBA" id="ARBA00023002"/>
    </source>
</evidence>
<keyword evidence="1" id="KW-0521">NADP</keyword>
<keyword evidence="2" id="KW-0560">Oxidoreductase</keyword>
<evidence type="ECO:0000313" key="4">
    <source>
        <dbReference type="EMBL" id="TFK48159.1"/>
    </source>
</evidence>
<evidence type="ECO:0000259" key="3">
    <source>
        <dbReference type="Pfam" id="PF05368"/>
    </source>
</evidence>
<dbReference type="Proteomes" id="UP000305948">
    <property type="component" value="Unassembled WGS sequence"/>
</dbReference>
<keyword evidence="5" id="KW-1185">Reference proteome</keyword>
<dbReference type="InterPro" id="IPR045312">
    <property type="entry name" value="PCBER-like"/>
</dbReference>
<dbReference type="InterPro" id="IPR051609">
    <property type="entry name" value="NmrA/Isoflavone_reductase-like"/>
</dbReference>
<sequence>MSGYKTFTVAGAGNIGQLIVEELLKFKSPGGVSSVTVLTRNGGYSNLAEQGAKIVTVDYSSPSSLISALEGTDVVISTLKNDGLVDPQNALAEAAKQANAKLFVPSEFGNPTEGRTGGIWGAKNQLHRKLEEMAVPYALFYTGAFADWFFNPDLGWDFARGKVFIRGDGDTPISFTHRRDIGRFVAYVLTHLPPSQLEWKAFRIEGDRKSWNEILEKYQSQTGESLQVTRQSRAQLREVVQKNPDDHVSLMHLELDEGHGVVGKPEELSNKLYPEFNPSDVVHSILEGR</sequence>
<dbReference type="Gene3D" id="3.40.50.720">
    <property type="entry name" value="NAD(P)-binding Rossmann-like Domain"/>
    <property type="match status" value="1"/>
</dbReference>
<dbReference type="OrthoDB" id="9974981at2759"/>
<dbReference type="Pfam" id="PF05368">
    <property type="entry name" value="NmrA"/>
    <property type="match status" value="1"/>
</dbReference>
<dbReference type="STRING" id="5364.A0A5C3MRR1"/>
<gene>
    <name evidence="4" type="ORF">OE88DRAFT_1727849</name>
</gene>
<dbReference type="InterPro" id="IPR008030">
    <property type="entry name" value="NmrA-like"/>
</dbReference>
<dbReference type="AlphaFoldDB" id="A0A5C3MRR1"/>
<dbReference type="PANTHER" id="PTHR47706:SF9">
    <property type="entry name" value="NMRA-LIKE DOMAIN-CONTAINING PROTEIN-RELATED"/>
    <property type="match status" value="1"/>
</dbReference>
<dbReference type="InterPro" id="IPR036291">
    <property type="entry name" value="NAD(P)-bd_dom_sf"/>
</dbReference>
<feature type="domain" description="NmrA-like" evidence="3">
    <location>
        <begin position="8"/>
        <end position="243"/>
    </location>
</feature>
<accession>A0A5C3MRR1</accession>